<organism evidence="1 2">
    <name type="scientific">Dialister succinatiphilus YIT 11850</name>
    <dbReference type="NCBI Taxonomy" id="742743"/>
    <lineage>
        <taxon>Bacteria</taxon>
        <taxon>Bacillati</taxon>
        <taxon>Bacillota</taxon>
        <taxon>Negativicutes</taxon>
        <taxon>Veillonellales</taxon>
        <taxon>Veillonellaceae</taxon>
        <taxon>Dialister</taxon>
    </lineage>
</organism>
<dbReference type="RefSeq" id="WP_008858741.1">
    <property type="nucleotide sequence ID" value="NZ_JH591187.1"/>
</dbReference>
<dbReference type="Proteomes" id="UP000003277">
    <property type="component" value="Unassembled WGS sequence"/>
</dbReference>
<gene>
    <name evidence="1" type="ORF">HMPREF9453_00235</name>
</gene>
<comment type="caution">
    <text evidence="1">The sequence shown here is derived from an EMBL/GenBank/DDBJ whole genome shotgun (WGS) entry which is preliminary data.</text>
</comment>
<name>H1CXZ7_9FIRM</name>
<sequence>MSKKILAIVEGEKKEPEILRRVFDISGLKQREIVPYKTNIYDLYDRLYGEYGNAIDEIDIQEFLREIHPEPEMQSILDEHFTDILLIFDFDPQDNRYSADKLLRLLKIFKESTQMGRLYINYPMVESFYHFCSLKDNSFLQAMFNLKEISSGSIYKEKVNKLTCIHQLRDVSKKELAYMIRLILKKVNLICARECKSAELADDLLDVAECQISRLEANQEMYVLNTCILYVYEYNPSMLDWLDRK</sequence>
<dbReference type="EMBL" id="ADLT01000007">
    <property type="protein sequence ID" value="EHO63875.1"/>
    <property type="molecule type" value="Genomic_DNA"/>
</dbReference>
<evidence type="ECO:0000313" key="2">
    <source>
        <dbReference type="Proteomes" id="UP000003277"/>
    </source>
</evidence>
<dbReference type="AlphaFoldDB" id="H1CXZ7"/>
<protein>
    <submittedName>
        <fullName evidence="1">Uncharacterized protein</fullName>
    </submittedName>
</protein>
<reference evidence="1 2" key="1">
    <citation type="submission" date="2011-11" db="EMBL/GenBank/DDBJ databases">
        <title>The Genome Sequence of Dialister succinatiphilus YIT 11850.</title>
        <authorList>
            <consortium name="The Broad Institute Genome Sequencing Platform"/>
            <person name="Earl A."/>
            <person name="Ward D."/>
            <person name="Feldgarden M."/>
            <person name="Gevers D."/>
            <person name="Morotomi M."/>
            <person name="Young S.K."/>
            <person name="Zeng Q."/>
            <person name="Gargeya S."/>
            <person name="Fitzgerald M."/>
            <person name="Haas B."/>
            <person name="Abouelleil A."/>
            <person name="Alvarado L."/>
            <person name="Arachchi H.M."/>
            <person name="Berlin A."/>
            <person name="Brown A."/>
            <person name="Chapman S.B."/>
            <person name="Dunbar C."/>
            <person name="Gearin G."/>
            <person name="Goldberg J."/>
            <person name="Griggs A."/>
            <person name="Gujja S."/>
            <person name="Heiman D."/>
            <person name="Howarth C."/>
            <person name="Lui A."/>
            <person name="MacDonald P.J.P."/>
            <person name="Montmayeur A."/>
            <person name="Murphy C."/>
            <person name="Neiman D."/>
            <person name="Pearson M."/>
            <person name="Priest M."/>
            <person name="Roberts A."/>
            <person name="Saif S."/>
            <person name="Shea T."/>
            <person name="Sisk P."/>
            <person name="Stolte C."/>
            <person name="Sykes S."/>
            <person name="Wortman J."/>
            <person name="Nusbaum C."/>
            <person name="Birren B."/>
        </authorList>
    </citation>
    <scope>NUCLEOTIDE SEQUENCE [LARGE SCALE GENOMIC DNA]</scope>
    <source>
        <strain evidence="1 2">YIT 11850</strain>
    </source>
</reference>
<dbReference type="PATRIC" id="fig|742743.3.peg.236"/>
<dbReference type="HOGENOM" id="CLU_087612_0_0_9"/>
<dbReference type="eggNOG" id="ENOG5032SEQ">
    <property type="taxonomic scope" value="Bacteria"/>
</dbReference>
<accession>H1CXZ7</accession>
<proteinExistence type="predicted"/>
<keyword evidence="2" id="KW-1185">Reference proteome</keyword>
<dbReference type="OrthoDB" id="9796831at2"/>
<evidence type="ECO:0000313" key="1">
    <source>
        <dbReference type="EMBL" id="EHO63875.1"/>
    </source>
</evidence>